<keyword evidence="2" id="KW-1185">Reference proteome</keyword>
<proteinExistence type="predicted"/>
<evidence type="ECO:0000313" key="1">
    <source>
        <dbReference type="EnsemblMetazoa" id="CLYHEMP026005.2"/>
    </source>
</evidence>
<protein>
    <submittedName>
        <fullName evidence="1">Uncharacterized protein</fullName>
    </submittedName>
</protein>
<dbReference type="Proteomes" id="UP000594262">
    <property type="component" value="Unplaced"/>
</dbReference>
<name>A0A7M5XN04_9CNID</name>
<evidence type="ECO:0000313" key="2">
    <source>
        <dbReference type="Proteomes" id="UP000594262"/>
    </source>
</evidence>
<dbReference type="AlphaFoldDB" id="A0A7M5XN04"/>
<organism evidence="1 2">
    <name type="scientific">Clytia hemisphaerica</name>
    <dbReference type="NCBI Taxonomy" id="252671"/>
    <lineage>
        <taxon>Eukaryota</taxon>
        <taxon>Metazoa</taxon>
        <taxon>Cnidaria</taxon>
        <taxon>Hydrozoa</taxon>
        <taxon>Hydroidolina</taxon>
        <taxon>Leptothecata</taxon>
        <taxon>Obeliida</taxon>
        <taxon>Clytiidae</taxon>
        <taxon>Clytia</taxon>
    </lineage>
</organism>
<reference evidence="1" key="1">
    <citation type="submission" date="2021-01" db="UniProtKB">
        <authorList>
            <consortium name="EnsemblMetazoa"/>
        </authorList>
    </citation>
    <scope>IDENTIFICATION</scope>
</reference>
<dbReference type="EnsemblMetazoa" id="CLYHEMT026005.2">
    <property type="protein sequence ID" value="CLYHEMP026005.2"/>
    <property type="gene ID" value="CLYHEMG026005"/>
</dbReference>
<sequence length="179" mass="21123">PLLYLQIIRFEEKKLNQNKNIDRQEWSQRPNHWKNFNVNKPKKTVLPVKGKSIILEVQCVRGKLVKCLLPFAKFVLPWPLVLLAIFAPRVCSSDTSSVKEVSEEKKRKCHFLDEPIRKKSRQSTSQELQICRPSSDGFNLLSFDFENDEVLFEEIALKLCQIGDDMMEKYNAKSWYQFW</sequence>
<accession>A0A7M5XN04</accession>